<evidence type="ECO:0000259" key="2">
    <source>
        <dbReference type="Pfam" id="PF17339"/>
    </source>
</evidence>
<evidence type="ECO:0000256" key="1">
    <source>
        <dbReference type="SAM" id="MobiDB-lite"/>
    </source>
</evidence>
<dbReference type="EMBL" id="JOJR01000757">
    <property type="protein sequence ID" value="RCN34654.1"/>
    <property type="molecule type" value="Genomic_DNA"/>
</dbReference>
<dbReference type="OrthoDB" id="5870045at2759"/>
<dbReference type="Pfam" id="PF17339">
    <property type="entry name" value="PH_15"/>
    <property type="match status" value="1"/>
</dbReference>
<protein>
    <recommendedName>
        <fullName evidence="2">PH-15 domain-containing protein</fullName>
    </recommendedName>
</protein>
<dbReference type="InterPro" id="IPR040443">
    <property type="entry name" value="PH_15"/>
</dbReference>
<accession>A0A368FR04</accession>
<dbReference type="AlphaFoldDB" id="A0A368FR04"/>
<evidence type="ECO:0000313" key="4">
    <source>
        <dbReference type="Proteomes" id="UP000252519"/>
    </source>
</evidence>
<feature type="domain" description="PH-15" evidence="2">
    <location>
        <begin position="1"/>
        <end position="51"/>
    </location>
</feature>
<organism evidence="3 4">
    <name type="scientific">Ancylostoma caninum</name>
    <name type="common">Dog hookworm</name>
    <dbReference type="NCBI Taxonomy" id="29170"/>
    <lineage>
        <taxon>Eukaryota</taxon>
        <taxon>Metazoa</taxon>
        <taxon>Ecdysozoa</taxon>
        <taxon>Nematoda</taxon>
        <taxon>Chromadorea</taxon>
        <taxon>Rhabditida</taxon>
        <taxon>Rhabditina</taxon>
        <taxon>Rhabditomorpha</taxon>
        <taxon>Strongyloidea</taxon>
        <taxon>Ancylostomatidae</taxon>
        <taxon>Ancylostomatinae</taxon>
        <taxon>Ancylostoma</taxon>
    </lineage>
</organism>
<evidence type="ECO:0000313" key="3">
    <source>
        <dbReference type="EMBL" id="RCN34654.1"/>
    </source>
</evidence>
<gene>
    <name evidence="3" type="ORF">ANCCAN_19496</name>
</gene>
<keyword evidence="4" id="KW-1185">Reference proteome</keyword>
<name>A0A368FR04_ANCCA</name>
<proteinExistence type="predicted"/>
<feature type="compositionally biased region" description="Low complexity" evidence="1">
    <location>
        <begin position="89"/>
        <end position="108"/>
    </location>
</feature>
<comment type="caution">
    <text evidence="3">The sequence shown here is derived from an EMBL/GenBank/DDBJ whole genome shotgun (WGS) entry which is preliminary data.</text>
</comment>
<feature type="region of interest" description="Disordered" evidence="1">
    <location>
        <begin position="84"/>
        <end position="132"/>
    </location>
</feature>
<dbReference type="Proteomes" id="UP000252519">
    <property type="component" value="Unassembled WGS sequence"/>
</dbReference>
<reference evidence="3 4" key="1">
    <citation type="submission" date="2014-10" db="EMBL/GenBank/DDBJ databases">
        <title>Draft genome of the hookworm Ancylostoma caninum.</title>
        <authorList>
            <person name="Mitreva M."/>
        </authorList>
    </citation>
    <scope>NUCLEOTIDE SEQUENCE [LARGE SCALE GENOMIC DNA]</scope>
    <source>
        <strain evidence="3 4">Baltimore</strain>
    </source>
</reference>
<sequence>MGKIYELNKLKNMHIERLEGGEIIVRIQTIEGKKVRLRLTGPDCAAWAAKLINIRGDIVGHSTHPHVDYTEGYRARFGSGTLPTDSDASFASRKASPSSSNHSKFSYSVTLHDGTGSTDEGIDPSESSGEDNVFVPSILGSAKFENPERARGGKVQGDVSEMIHSIMTSSSSNTSSNRRIIRKQVDELIKKHIKEEQQRNESGLSPSAKVDAAFARLGNVDTVSHTGMHI</sequence>